<accession>A0A8H6HY65</accession>
<dbReference type="GO" id="GO:0006310">
    <property type="term" value="P:DNA recombination"/>
    <property type="evidence" value="ECO:0007669"/>
    <property type="project" value="UniProtKB-KW"/>
</dbReference>
<dbReference type="GO" id="GO:0000723">
    <property type="term" value="P:telomere maintenance"/>
    <property type="evidence" value="ECO:0007669"/>
    <property type="project" value="InterPro"/>
</dbReference>
<dbReference type="OrthoDB" id="432234at2759"/>
<keyword evidence="1" id="KW-0233">DNA recombination</keyword>
<dbReference type="GO" id="GO:0006281">
    <property type="term" value="P:DNA repair"/>
    <property type="evidence" value="ECO:0007669"/>
    <property type="project" value="UniProtKB-KW"/>
</dbReference>
<dbReference type="InterPro" id="IPR051055">
    <property type="entry name" value="PIF1_helicase"/>
</dbReference>
<evidence type="ECO:0000256" key="1">
    <source>
        <dbReference type="RuleBase" id="RU363044"/>
    </source>
</evidence>
<name>A0A8H6HY65_9AGAR</name>
<dbReference type="SUPFAM" id="SSF52540">
    <property type="entry name" value="P-loop containing nucleoside triphosphate hydrolases"/>
    <property type="match status" value="1"/>
</dbReference>
<comment type="caution">
    <text evidence="3">The sequence shown here is derived from an EMBL/GenBank/DDBJ whole genome shotgun (WGS) entry which is preliminary data.</text>
</comment>
<dbReference type="Proteomes" id="UP000521943">
    <property type="component" value="Unassembled WGS sequence"/>
</dbReference>
<dbReference type="GO" id="GO:0016787">
    <property type="term" value="F:hydrolase activity"/>
    <property type="evidence" value="ECO:0007669"/>
    <property type="project" value="UniProtKB-KW"/>
</dbReference>
<dbReference type="InterPro" id="IPR010285">
    <property type="entry name" value="DNA_helicase_pif1-like_DEAD"/>
</dbReference>
<feature type="domain" description="DNA helicase Pif1-like DEAD-box helicase" evidence="2">
    <location>
        <begin position="45"/>
        <end position="162"/>
    </location>
</feature>
<keyword evidence="1" id="KW-0378">Hydrolase</keyword>
<dbReference type="AlphaFoldDB" id="A0A8H6HY65"/>
<keyword evidence="1" id="KW-0547">Nucleotide-binding</keyword>
<keyword evidence="1" id="KW-0067">ATP-binding</keyword>
<keyword evidence="1" id="KW-0347">Helicase</keyword>
<evidence type="ECO:0000259" key="2">
    <source>
        <dbReference type="Pfam" id="PF05970"/>
    </source>
</evidence>
<keyword evidence="1" id="KW-0227">DNA damage</keyword>
<keyword evidence="4" id="KW-1185">Reference proteome</keyword>
<dbReference type="EC" id="5.6.2.3" evidence="1"/>
<gene>
    <name evidence="3" type="ORF">DFP72DRAFT_813426</name>
</gene>
<reference evidence="3 4" key="1">
    <citation type="submission" date="2020-07" db="EMBL/GenBank/DDBJ databases">
        <title>Comparative genomics of pyrophilous fungi reveals a link between fire events and developmental genes.</title>
        <authorList>
            <consortium name="DOE Joint Genome Institute"/>
            <person name="Steindorff A.S."/>
            <person name="Carver A."/>
            <person name="Calhoun S."/>
            <person name="Stillman K."/>
            <person name="Liu H."/>
            <person name="Lipzen A."/>
            <person name="Pangilinan J."/>
            <person name="Labutti K."/>
            <person name="Bruns T.D."/>
            <person name="Grigoriev I.V."/>
        </authorList>
    </citation>
    <scope>NUCLEOTIDE SEQUENCE [LARGE SCALE GENOMIC DNA]</scope>
    <source>
        <strain evidence="3 4">CBS 144469</strain>
    </source>
</reference>
<feature type="non-terminal residue" evidence="3">
    <location>
        <position position="169"/>
    </location>
</feature>
<evidence type="ECO:0000313" key="4">
    <source>
        <dbReference type="Proteomes" id="UP000521943"/>
    </source>
</evidence>
<comment type="cofactor">
    <cofactor evidence="1">
        <name>Mg(2+)</name>
        <dbReference type="ChEBI" id="CHEBI:18420"/>
    </cofactor>
</comment>
<dbReference type="EMBL" id="JACGCI010000036">
    <property type="protein sequence ID" value="KAF6753998.1"/>
    <property type="molecule type" value="Genomic_DNA"/>
</dbReference>
<dbReference type="Gene3D" id="3.40.50.300">
    <property type="entry name" value="P-loop containing nucleotide triphosphate hydrolases"/>
    <property type="match status" value="1"/>
</dbReference>
<dbReference type="GO" id="GO:0005524">
    <property type="term" value="F:ATP binding"/>
    <property type="evidence" value="ECO:0007669"/>
    <property type="project" value="UniProtKB-KW"/>
</dbReference>
<comment type="similarity">
    <text evidence="1">Belongs to the helicase family.</text>
</comment>
<dbReference type="PANTHER" id="PTHR47642:SF5">
    <property type="entry name" value="ATP-DEPENDENT DNA HELICASE"/>
    <property type="match status" value="1"/>
</dbReference>
<dbReference type="GO" id="GO:0043139">
    <property type="term" value="F:5'-3' DNA helicase activity"/>
    <property type="evidence" value="ECO:0007669"/>
    <property type="project" value="UniProtKB-EC"/>
</dbReference>
<dbReference type="PANTHER" id="PTHR47642">
    <property type="entry name" value="ATP-DEPENDENT DNA HELICASE"/>
    <property type="match status" value="1"/>
</dbReference>
<proteinExistence type="inferred from homology"/>
<dbReference type="InterPro" id="IPR027417">
    <property type="entry name" value="P-loop_NTPase"/>
</dbReference>
<keyword evidence="1" id="KW-0234">DNA repair</keyword>
<organism evidence="3 4">
    <name type="scientific">Ephemerocybe angulata</name>
    <dbReference type="NCBI Taxonomy" id="980116"/>
    <lineage>
        <taxon>Eukaryota</taxon>
        <taxon>Fungi</taxon>
        <taxon>Dikarya</taxon>
        <taxon>Basidiomycota</taxon>
        <taxon>Agaricomycotina</taxon>
        <taxon>Agaricomycetes</taxon>
        <taxon>Agaricomycetidae</taxon>
        <taxon>Agaricales</taxon>
        <taxon>Agaricineae</taxon>
        <taxon>Psathyrellaceae</taxon>
        <taxon>Ephemerocybe</taxon>
    </lineage>
</organism>
<sequence length="169" mass="18612">MDVDADLRIINDARVVPGAYLLSDFRVKDADLAGQVKRTLAAATLNEEQERAFRIVANHSVSVTPSPLLIYIAGMGGTGKTRVIDTVRRWFDARSEANRMIVLAPTGAAASVVRGSTYHSYLGVATGDRRNYAQRGGKALEEARLRMRGVDYIFMDEISMVSCQDLYLI</sequence>
<comment type="catalytic activity">
    <reaction evidence="1">
        <text>ATP + H2O = ADP + phosphate + H(+)</text>
        <dbReference type="Rhea" id="RHEA:13065"/>
        <dbReference type="ChEBI" id="CHEBI:15377"/>
        <dbReference type="ChEBI" id="CHEBI:15378"/>
        <dbReference type="ChEBI" id="CHEBI:30616"/>
        <dbReference type="ChEBI" id="CHEBI:43474"/>
        <dbReference type="ChEBI" id="CHEBI:456216"/>
        <dbReference type="EC" id="5.6.2.3"/>
    </reaction>
</comment>
<evidence type="ECO:0000313" key="3">
    <source>
        <dbReference type="EMBL" id="KAF6753998.1"/>
    </source>
</evidence>
<dbReference type="Pfam" id="PF05970">
    <property type="entry name" value="PIF1"/>
    <property type="match status" value="1"/>
</dbReference>
<protein>
    <recommendedName>
        <fullName evidence="1">ATP-dependent DNA helicase</fullName>
        <ecNumber evidence="1">5.6.2.3</ecNumber>
    </recommendedName>
</protein>